<reference evidence="2" key="2">
    <citation type="submission" date="2018-02" db="UniProtKB">
        <authorList>
            <consortium name="EnsemblPlants"/>
        </authorList>
    </citation>
    <scope>IDENTIFICATION</scope>
    <source>
        <strain evidence="2">Williams 82</strain>
    </source>
</reference>
<evidence type="ECO:0000313" key="2">
    <source>
        <dbReference type="EnsemblPlants" id="KRH75265"/>
    </source>
</evidence>
<dbReference type="Gramene" id="KRH75265">
    <property type="protein sequence ID" value="KRH75265"/>
    <property type="gene ID" value="GLYMA_01G074100"/>
</dbReference>
<dbReference type="Proteomes" id="UP000008827">
    <property type="component" value="Chromosome 1"/>
</dbReference>
<reference evidence="1" key="3">
    <citation type="submission" date="2018-07" db="EMBL/GenBank/DDBJ databases">
        <title>WGS assembly of Glycine max.</title>
        <authorList>
            <person name="Schmutz J."/>
            <person name="Cannon S."/>
            <person name="Schlueter J."/>
            <person name="Ma J."/>
            <person name="Mitros T."/>
            <person name="Nelson W."/>
            <person name="Hyten D."/>
            <person name="Song Q."/>
            <person name="Thelen J."/>
            <person name="Cheng J."/>
            <person name="Xu D."/>
            <person name="Hellsten U."/>
            <person name="May G."/>
            <person name="Yu Y."/>
            <person name="Sakurai T."/>
            <person name="Umezawa T."/>
            <person name="Bhattacharyya M."/>
            <person name="Sandhu D."/>
            <person name="Valliyodan B."/>
            <person name="Lindquist E."/>
            <person name="Peto M."/>
            <person name="Grant D."/>
            <person name="Shu S."/>
            <person name="Goodstein D."/>
            <person name="Barry K."/>
            <person name="Futrell-Griggs M."/>
            <person name="Abernathy B."/>
            <person name="Du J."/>
            <person name="Tian Z."/>
            <person name="Zhu L."/>
            <person name="Gill N."/>
            <person name="Joshi T."/>
            <person name="Libault M."/>
            <person name="Sethuraman A."/>
            <person name="Zhang X."/>
            <person name="Shinozaki K."/>
            <person name="Nguyen H."/>
            <person name="Wing R."/>
            <person name="Cregan P."/>
            <person name="Specht J."/>
            <person name="Grimwood J."/>
            <person name="Rokhsar D."/>
            <person name="Stacey G."/>
            <person name="Shoemaker R."/>
            <person name="Jackson S."/>
        </authorList>
    </citation>
    <scope>NUCLEOTIDE SEQUENCE</scope>
    <source>
        <tissue evidence="1">Callus</tissue>
    </source>
</reference>
<dbReference type="InParanoid" id="A0A0R0L802"/>
<organism evidence="1">
    <name type="scientific">Glycine max</name>
    <name type="common">Soybean</name>
    <name type="synonym">Glycine hispida</name>
    <dbReference type="NCBI Taxonomy" id="3847"/>
    <lineage>
        <taxon>Eukaryota</taxon>
        <taxon>Viridiplantae</taxon>
        <taxon>Streptophyta</taxon>
        <taxon>Embryophyta</taxon>
        <taxon>Tracheophyta</taxon>
        <taxon>Spermatophyta</taxon>
        <taxon>Magnoliopsida</taxon>
        <taxon>eudicotyledons</taxon>
        <taxon>Gunneridae</taxon>
        <taxon>Pentapetalae</taxon>
        <taxon>rosids</taxon>
        <taxon>fabids</taxon>
        <taxon>Fabales</taxon>
        <taxon>Fabaceae</taxon>
        <taxon>Papilionoideae</taxon>
        <taxon>50 kb inversion clade</taxon>
        <taxon>NPAAA clade</taxon>
        <taxon>indigoferoid/millettioid clade</taxon>
        <taxon>Phaseoleae</taxon>
        <taxon>Glycine</taxon>
        <taxon>Glycine subgen. Soja</taxon>
    </lineage>
</organism>
<evidence type="ECO:0000313" key="3">
    <source>
        <dbReference type="Proteomes" id="UP000008827"/>
    </source>
</evidence>
<accession>A0A0R0L802</accession>
<name>A0A0R0L802_SOYBN</name>
<dbReference type="AlphaFoldDB" id="A0A0R0L802"/>
<gene>
    <name evidence="1" type="ORF">GLYMA_01G074100</name>
</gene>
<reference evidence="1 2" key="1">
    <citation type="journal article" date="2010" name="Nature">
        <title>Genome sequence of the palaeopolyploid soybean.</title>
        <authorList>
            <person name="Schmutz J."/>
            <person name="Cannon S.B."/>
            <person name="Schlueter J."/>
            <person name="Ma J."/>
            <person name="Mitros T."/>
            <person name="Nelson W."/>
            <person name="Hyten D.L."/>
            <person name="Song Q."/>
            <person name="Thelen J.J."/>
            <person name="Cheng J."/>
            <person name="Xu D."/>
            <person name="Hellsten U."/>
            <person name="May G.D."/>
            <person name="Yu Y."/>
            <person name="Sakurai T."/>
            <person name="Umezawa T."/>
            <person name="Bhattacharyya M.K."/>
            <person name="Sandhu D."/>
            <person name="Valliyodan B."/>
            <person name="Lindquist E."/>
            <person name="Peto M."/>
            <person name="Grant D."/>
            <person name="Shu S."/>
            <person name="Goodstein D."/>
            <person name="Barry K."/>
            <person name="Futrell-Griggs M."/>
            <person name="Abernathy B."/>
            <person name="Du J."/>
            <person name="Tian Z."/>
            <person name="Zhu L."/>
            <person name="Gill N."/>
            <person name="Joshi T."/>
            <person name="Libault M."/>
            <person name="Sethuraman A."/>
            <person name="Zhang X.-C."/>
            <person name="Shinozaki K."/>
            <person name="Nguyen H.T."/>
            <person name="Wing R.A."/>
            <person name="Cregan P."/>
            <person name="Specht J."/>
            <person name="Grimwood J."/>
            <person name="Rokhsar D."/>
            <person name="Stacey G."/>
            <person name="Shoemaker R.C."/>
            <person name="Jackson S.A."/>
        </authorList>
    </citation>
    <scope>NUCLEOTIDE SEQUENCE</scope>
    <source>
        <strain evidence="2">cv. Williams 82</strain>
        <tissue evidence="1">Callus</tissue>
    </source>
</reference>
<evidence type="ECO:0000313" key="1">
    <source>
        <dbReference type="EMBL" id="KRH75265.1"/>
    </source>
</evidence>
<dbReference type="EnsemblPlants" id="KRH75265">
    <property type="protein sequence ID" value="KRH75265"/>
    <property type="gene ID" value="GLYMA_01G074100"/>
</dbReference>
<dbReference type="EMBL" id="CM000834">
    <property type="protein sequence ID" value="KRH75265.1"/>
    <property type="molecule type" value="Genomic_DNA"/>
</dbReference>
<sequence>MQETPLSCSYFLLSNWKVEISFSRIHVMRNHQTIWMRKVCIFQSLNLDQIPVLFCPYLQHHKRHCH</sequence>
<proteinExistence type="predicted"/>
<protein>
    <submittedName>
        <fullName evidence="1 2">Uncharacterized protein</fullName>
    </submittedName>
</protein>
<keyword evidence="3" id="KW-1185">Reference proteome</keyword>